<name>A0A5E4QPD7_9NEOP</name>
<feature type="domain" description="Major facilitator superfamily (MFS) profile" evidence="10">
    <location>
        <begin position="4"/>
        <end position="436"/>
    </location>
</feature>
<reference evidence="11 12" key="1">
    <citation type="submission" date="2017-07" db="EMBL/GenBank/DDBJ databases">
        <authorList>
            <person name="Talla V."/>
            <person name="Backstrom N."/>
        </authorList>
    </citation>
    <scope>NUCLEOTIDE SEQUENCE [LARGE SCALE GENOMIC DNA]</scope>
</reference>
<keyword evidence="8" id="KW-0325">Glycoprotein</keyword>
<evidence type="ECO:0000313" key="11">
    <source>
        <dbReference type="EMBL" id="VVC98715.1"/>
    </source>
</evidence>
<dbReference type="Pfam" id="PF00083">
    <property type="entry name" value="Sugar_tr"/>
    <property type="match status" value="1"/>
</dbReference>
<dbReference type="InterPro" id="IPR036259">
    <property type="entry name" value="MFS_trans_sf"/>
</dbReference>
<organism evidence="11 12">
    <name type="scientific">Leptidea sinapis</name>
    <dbReference type="NCBI Taxonomy" id="189913"/>
    <lineage>
        <taxon>Eukaryota</taxon>
        <taxon>Metazoa</taxon>
        <taxon>Ecdysozoa</taxon>
        <taxon>Arthropoda</taxon>
        <taxon>Hexapoda</taxon>
        <taxon>Insecta</taxon>
        <taxon>Pterygota</taxon>
        <taxon>Neoptera</taxon>
        <taxon>Endopterygota</taxon>
        <taxon>Lepidoptera</taxon>
        <taxon>Glossata</taxon>
        <taxon>Ditrysia</taxon>
        <taxon>Papilionoidea</taxon>
        <taxon>Pieridae</taxon>
        <taxon>Dismorphiinae</taxon>
        <taxon>Leptidea</taxon>
    </lineage>
</organism>
<evidence type="ECO:0000256" key="3">
    <source>
        <dbReference type="ARBA" id="ARBA00022475"/>
    </source>
</evidence>
<keyword evidence="3" id="KW-1003">Cell membrane</keyword>
<evidence type="ECO:0000256" key="5">
    <source>
        <dbReference type="ARBA" id="ARBA00022692"/>
    </source>
</evidence>
<dbReference type="PROSITE" id="PS50850">
    <property type="entry name" value="MFS"/>
    <property type="match status" value="1"/>
</dbReference>
<evidence type="ECO:0000256" key="4">
    <source>
        <dbReference type="ARBA" id="ARBA00022597"/>
    </source>
</evidence>
<dbReference type="InterPro" id="IPR003663">
    <property type="entry name" value="Sugar/inositol_transpt"/>
</dbReference>
<dbReference type="EMBL" id="FZQP02003745">
    <property type="protein sequence ID" value="VVC98715.1"/>
    <property type="molecule type" value="Genomic_DNA"/>
</dbReference>
<dbReference type="AlphaFoldDB" id="A0A5E4QPD7"/>
<sequence>MLRDSPHANISTFVYGMEVGWMSPTTKILQSESSPLGYALSDTALSLVASSTCFAGAFGVTIFSYSTDKFGRKLTVIAITIPQFISIILRIISPTLTALLIARILAGLVAGGCFIVVPIYVKEISQKNNSGILVSLQVLLQNVGLFIMFLMGIYVNYYNILLITSIFPILSLILFWYIAPESPAYLVKQKKIDEAYKAVALLRGLKRDDKNVENEITILKHSEEEQKLLPNMTLKDILSDKAWRNGVILALILFTAQALNGAFAIITYASPILSATGVEFDVAPEFQTLSLPVVMILASFLLTFIIERLGRKVILSVSFLISAVALTSLSISIFVRNFGGRVLSFLPVVAMMLSVAMYSGCICSVSYLVTTELFNFQVRGKLMGIVLSYAFMVFFIPLAVYSPITNMFGQHITFLFFGMMNIIGAFFSFFCLPETKGRSDEEIRNILWNRKKENSF</sequence>
<dbReference type="PANTHER" id="PTHR48021:SF33">
    <property type="entry name" value="AT22075P-RELATED"/>
    <property type="match status" value="1"/>
</dbReference>
<gene>
    <name evidence="11" type="ORF">LSINAPIS_LOCUS9744</name>
</gene>
<protein>
    <recommendedName>
        <fullName evidence="10">Major facilitator superfamily (MFS) profile domain-containing protein</fullName>
    </recommendedName>
</protein>
<keyword evidence="6 9" id="KW-1133">Transmembrane helix</keyword>
<feature type="transmembrane region" description="Helical" evidence="9">
    <location>
        <begin position="313"/>
        <end position="335"/>
    </location>
</feature>
<evidence type="ECO:0000256" key="7">
    <source>
        <dbReference type="ARBA" id="ARBA00023136"/>
    </source>
</evidence>
<keyword evidence="7 9" id="KW-0472">Membrane</keyword>
<dbReference type="Proteomes" id="UP000324832">
    <property type="component" value="Unassembled WGS sequence"/>
</dbReference>
<feature type="transmembrane region" description="Helical" evidence="9">
    <location>
        <begin position="133"/>
        <end position="154"/>
    </location>
</feature>
<feature type="transmembrane region" description="Helical" evidence="9">
    <location>
        <begin position="44"/>
        <end position="65"/>
    </location>
</feature>
<dbReference type="PANTHER" id="PTHR48021">
    <property type="match status" value="1"/>
</dbReference>
<keyword evidence="2" id="KW-0813">Transport</keyword>
<evidence type="ECO:0000256" key="6">
    <source>
        <dbReference type="ARBA" id="ARBA00022989"/>
    </source>
</evidence>
<feature type="transmembrane region" description="Helical" evidence="9">
    <location>
        <begin position="98"/>
        <end position="121"/>
    </location>
</feature>
<feature type="transmembrane region" description="Helical" evidence="9">
    <location>
        <begin position="412"/>
        <end position="432"/>
    </location>
</feature>
<comment type="subcellular location">
    <subcellularLocation>
        <location evidence="1">Cell membrane</location>
        <topology evidence="1">Multi-pass membrane protein</topology>
    </subcellularLocation>
</comment>
<feature type="transmembrane region" description="Helical" evidence="9">
    <location>
        <begin position="160"/>
        <end position="179"/>
    </location>
</feature>
<evidence type="ECO:0000259" key="10">
    <source>
        <dbReference type="PROSITE" id="PS50850"/>
    </source>
</evidence>
<dbReference type="PRINTS" id="PR00171">
    <property type="entry name" value="SUGRTRNSPORT"/>
</dbReference>
<keyword evidence="4" id="KW-0762">Sugar transport</keyword>
<dbReference type="GO" id="GO:0022857">
    <property type="term" value="F:transmembrane transporter activity"/>
    <property type="evidence" value="ECO:0007669"/>
    <property type="project" value="InterPro"/>
</dbReference>
<dbReference type="InterPro" id="IPR050549">
    <property type="entry name" value="MFS_Trehalose_Transporter"/>
</dbReference>
<feature type="transmembrane region" description="Helical" evidence="9">
    <location>
        <begin position="247"/>
        <end position="269"/>
    </location>
</feature>
<dbReference type="InterPro" id="IPR020846">
    <property type="entry name" value="MFS_dom"/>
</dbReference>
<keyword evidence="12" id="KW-1185">Reference proteome</keyword>
<keyword evidence="5 9" id="KW-0812">Transmembrane</keyword>
<proteinExistence type="predicted"/>
<evidence type="ECO:0000256" key="8">
    <source>
        <dbReference type="ARBA" id="ARBA00023180"/>
    </source>
</evidence>
<accession>A0A5E4QPD7</accession>
<evidence type="ECO:0000256" key="9">
    <source>
        <dbReference type="SAM" id="Phobius"/>
    </source>
</evidence>
<feature type="transmembrane region" description="Helical" evidence="9">
    <location>
        <begin position="382"/>
        <end position="400"/>
    </location>
</feature>
<evidence type="ECO:0000256" key="2">
    <source>
        <dbReference type="ARBA" id="ARBA00022448"/>
    </source>
</evidence>
<feature type="transmembrane region" description="Helical" evidence="9">
    <location>
        <begin position="289"/>
        <end position="306"/>
    </location>
</feature>
<evidence type="ECO:0000256" key="1">
    <source>
        <dbReference type="ARBA" id="ARBA00004651"/>
    </source>
</evidence>
<dbReference type="GO" id="GO:0005886">
    <property type="term" value="C:plasma membrane"/>
    <property type="evidence" value="ECO:0007669"/>
    <property type="project" value="UniProtKB-SubCell"/>
</dbReference>
<dbReference type="Gene3D" id="1.20.1250.20">
    <property type="entry name" value="MFS general substrate transporter like domains"/>
    <property type="match status" value="1"/>
</dbReference>
<dbReference type="SUPFAM" id="SSF103473">
    <property type="entry name" value="MFS general substrate transporter"/>
    <property type="match status" value="1"/>
</dbReference>
<feature type="transmembrane region" description="Helical" evidence="9">
    <location>
        <begin position="74"/>
        <end position="92"/>
    </location>
</feature>
<dbReference type="FunFam" id="1.20.1250.20:FF:000218">
    <property type="entry name" value="facilitated trehalose transporter Tret1"/>
    <property type="match status" value="1"/>
</dbReference>
<dbReference type="InterPro" id="IPR005828">
    <property type="entry name" value="MFS_sugar_transport-like"/>
</dbReference>
<evidence type="ECO:0000313" key="12">
    <source>
        <dbReference type="Proteomes" id="UP000324832"/>
    </source>
</evidence>
<feature type="transmembrane region" description="Helical" evidence="9">
    <location>
        <begin position="347"/>
        <end position="370"/>
    </location>
</feature>